<sequence>MKSEKQPRRHVKGDSRAILTDSGGKLSKIRGPELENERPLRDRQHSLDAAGHTDLPEERLEPTKSTGDRPAPKSGLKGKTRGSSDVTQSLQSCI</sequence>
<dbReference type="AlphaFoldDB" id="A0AAV4G8U4"/>
<feature type="compositionally biased region" description="Polar residues" evidence="1">
    <location>
        <begin position="81"/>
        <end position="94"/>
    </location>
</feature>
<evidence type="ECO:0000256" key="1">
    <source>
        <dbReference type="SAM" id="MobiDB-lite"/>
    </source>
</evidence>
<dbReference type="Proteomes" id="UP000762676">
    <property type="component" value="Unassembled WGS sequence"/>
</dbReference>
<reference evidence="2 3" key="1">
    <citation type="journal article" date="2021" name="Elife">
        <title>Chloroplast acquisition without the gene transfer in kleptoplastic sea slugs, Plakobranchus ocellatus.</title>
        <authorList>
            <person name="Maeda T."/>
            <person name="Takahashi S."/>
            <person name="Yoshida T."/>
            <person name="Shimamura S."/>
            <person name="Takaki Y."/>
            <person name="Nagai Y."/>
            <person name="Toyoda A."/>
            <person name="Suzuki Y."/>
            <person name="Arimoto A."/>
            <person name="Ishii H."/>
            <person name="Satoh N."/>
            <person name="Nishiyama T."/>
            <person name="Hasebe M."/>
            <person name="Maruyama T."/>
            <person name="Minagawa J."/>
            <person name="Obokata J."/>
            <person name="Shigenobu S."/>
        </authorList>
    </citation>
    <scope>NUCLEOTIDE SEQUENCE [LARGE SCALE GENOMIC DNA]</scope>
</reference>
<feature type="compositionally biased region" description="Basic and acidic residues" evidence="1">
    <location>
        <begin position="54"/>
        <end position="71"/>
    </location>
</feature>
<organism evidence="2 3">
    <name type="scientific">Elysia marginata</name>
    <dbReference type="NCBI Taxonomy" id="1093978"/>
    <lineage>
        <taxon>Eukaryota</taxon>
        <taxon>Metazoa</taxon>
        <taxon>Spiralia</taxon>
        <taxon>Lophotrochozoa</taxon>
        <taxon>Mollusca</taxon>
        <taxon>Gastropoda</taxon>
        <taxon>Heterobranchia</taxon>
        <taxon>Euthyneura</taxon>
        <taxon>Panpulmonata</taxon>
        <taxon>Sacoglossa</taxon>
        <taxon>Placobranchoidea</taxon>
        <taxon>Plakobranchidae</taxon>
        <taxon>Elysia</taxon>
    </lineage>
</organism>
<gene>
    <name evidence="2" type="ORF">ElyMa_000621700</name>
</gene>
<evidence type="ECO:0000313" key="2">
    <source>
        <dbReference type="EMBL" id="GFR82223.1"/>
    </source>
</evidence>
<accession>A0AAV4G8U4</accession>
<proteinExistence type="predicted"/>
<comment type="caution">
    <text evidence="2">The sequence shown here is derived from an EMBL/GenBank/DDBJ whole genome shotgun (WGS) entry which is preliminary data.</text>
</comment>
<feature type="region of interest" description="Disordered" evidence="1">
    <location>
        <begin position="1"/>
        <end position="94"/>
    </location>
</feature>
<protein>
    <submittedName>
        <fullName evidence="2">Uncharacterized protein</fullName>
    </submittedName>
</protein>
<keyword evidence="3" id="KW-1185">Reference proteome</keyword>
<dbReference type="EMBL" id="BMAT01001251">
    <property type="protein sequence ID" value="GFR82223.1"/>
    <property type="molecule type" value="Genomic_DNA"/>
</dbReference>
<name>A0AAV4G8U4_9GAST</name>
<feature type="compositionally biased region" description="Basic and acidic residues" evidence="1">
    <location>
        <begin position="30"/>
        <end position="46"/>
    </location>
</feature>
<evidence type="ECO:0000313" key="3">
    <source>
        <dbReference type="Proteomes" id="UP000762676"/>
    </source>
</evidence>